<dbReference type="PANTHER" id="PTHR11266">
    <property type="entry name" value="PEROXISOMAL MEMBRANE PROTEIN 2, PXMP2 MPV17"/>
    <property type="match status" value="1"/>
</dbReference>
<keyword evidence="8" id="KW-1185">Reference proteome</keyword>
<name>A0A9P6Z3K4_9FUNG</name>
<keyword evidence="3 6" id="KW-0812">Transmembrane</keyword>
<keyword evidence="5 6" id="KW-0472">Membrane</keyword>
<keyword evidence="4 6" id="KW-1133">Transmembrane helix</keyword>
<dbReference type="InterPro" id="IPR007248">
    <property type="entry name" value="Mpv17_PMP22"/>
</dbReference>
<dbReference type="PANTHER" id="PTHR11266:SF93">
    <property type="entry name" value="INTEGRAL MEMBRANE PROTEIN 25D9-6"/>
    <property type="match status" value="1"/>
</dbReference>
<evidence type="ECO:0000256" key="2">
    <source>
        <dbReference type="ARBA" id="ARBA00006824"/>
    </source>
</evidence>
<gene>
    <name evidence="7" type="ORF">G6F50_006474</name>
</gene>
<organism evidence="7 8">
    <name type="scientific">Rhizopus delemar</name>
    <dbReference type="NCBI Taxonomy" id="936053"/>
    <lineage>
        <taxon>Eukaryota</taxon>
        <taxon>Fungi</taxon>
        <taxon>Fungi incertae sedis</taxon>
        <taxon>Mucoromycota</taxon>
        <taxon>Mucoromycotina</taxon>
        <taxon>Mucoromycetes</taxon>
        <taxon>Mucorales</taxon>
        <taxon>Mucorineae</taxon>
        <taxon>Rhizopodaceae</taxon>
        <taxon>Rhizopus</taxon>
    </lineage>
</organism>
<evidence type="ECO:0000313" key="8">
    <source>
        <dbReference type="Proteomes" id="UP000740926"/>
    </source>
</evidence>
<comment type="subcellular location">
    <subcellularLocation>
        <location evidence="1">Membrane</location>
        <topology evidence="1">Multi-pass membrane protein</topology>
    </subcellularLocation>
</comment>
<feature type="transmembrane region" description="Helical" evidence="6">
    <location>
        <begin position="163"/>
        <end position="181"/>
    </location>
</feature>
<comment type="similarity">
    <text evidence="2 6">Belongs to the peroxisomal membrane protein PXMP2/4 family.</text>
</comment>
<evidence type="ECO:0000256" key="6">
    <source>
        <dbReference type="RuleBase" id="RU363053"/>
    </source>
</evidence>
<reference evidence="7 8" key="1">
    <citation type="journal article" date="2020" name="Microb. Genom.">
        <title>Genetic diversity of clinical and environmental Mucorales isolates obtained from an investigation of mucormycosis cases among solid organ transplant recipients.</title>
        <authorList>
            <person name="Nguyen M.H."/>
            <person name="Kaul D."/>
            <person name="Muto C."/>
            <person name="Cheng S.J."/>
            <person name="Richter R.A."/>
            <person name="Bruno V.M."/>
            <person name="Liu G."/>
            <person name="Beyhan S."/>
            <person name="Sundermann A.J."/>
            <person name="Mounaud S."/>
            <person name="Pasculle A.W."/>
            <person name="Nierman W.C."/>
            <person name="Driscoll E."/>
            <person name="Cumbie R."/>
            <person name="Clancy C.J."/>
            <person name="Dupont C.L."/>
        </authorList>
    </citation>
    <scope>NUCLEOTIDE SEQUENCE [LARGE SCALE GENOMIC DNA]</scope>
    <source>
        <strain evidence="7 8">GL24</strain>
    </source>
</reference>
<accession>A0A9P6Z3K4</accession>
<dbReference type="AlphaFoldDB" id="A0A9P6Z3K4"/>
<comment type="caution">
    <text evidence="7">The sequence shown here is derived from an EMBL/GenBank/DDBJ whole genome shotgun (WGS) entry which is preliminary data.</text>
</comment>
<feature type="transmembrane region" description="Helical" evidence="6">
    <location>
        <begin position="96"/>
        <end position="121"/>
    </location>
</feature>
<feature type="transmembrane region" description="Helical" evidence="6">
    <location>
        <begin position="57"/>
        <end position="76"/>
    </location>
</feature>
<evidence type="ECO:0000256" key="5">
    <source>
        <dbReference type="ARBA" id="ARBA00023136"/>
    </source>
</evidence>
<dbReference type="Proteomes" id="UP000740926">
    <property type="component" value="Unassembled WGS sequence"/>
</dbReference>
<dbReference type="EMBL" id="JAANIU010000949">
    <property type="protein sequence ID" value="KAG1569329.1"/>
    <property type="molecule type" value="Genomic_DNA"/>
</dbReference>
<evidence type="ECO:0000313" key="7">
    <source>
        <dbReference type="EMBL" id="KAG1569329.1"/>
    </source>
</evidence>
<dbReference type="GO" id="GO:0005778">
    <property type="term" value="C:peroxisomal membrane"/>
    <property type="evidence" value="ECO:0007669"/>
    <property type="project" value="TreeGrafter"/>
</dbReference>
<evidence type="ECO:0000256" key="1">
    <source>
        <dbReference type="ARBA" id="ARBA00004141"/>
    </source>
</evidence>
<protein>
    <submittedName>
        <fullName evidence="7">Uncharacterized protein</fullName>
    </submittedName>
</protein>
<proteinExistence type="inferred from homology"/>
<evidence type="ECO:0000256" key="4">
    <source>
        <dbReference type="ARBA" id="ARBA00022989"/>
    </source>
</evidence>
<sequence length="194" mass="21293">MSSAASNSSAKLFLAWYLSNLATNPLRTKACTSGLLSGLQELTAQKLSGSKKLDKRIVQMACYGLFISGPLNHLMYEIMNKLFAGKSGPKVKVGQLLFSNLIISPVMNSVYLTAMAILAGVRSPEKLKANIKAGLLPMQKVSWVVSPLTLVFAQSFLPPTTWVPFFNLVAFVFGTYINTMIKRKRISEQDAKKQ</sequence>
<dbReference type="Pfam" id="PF04117">
    <property type="entry name" value="Mpv17_PMP22"/>
    <property type="match status" value="1"/>
</dbReference>
<evidence type="ECO:0000256" key="3">
    <source>
        <dbReference type="ARBA" id="ARBA00022692"/>
    </source>
</evidence>